<dbReference type="Proteomes" id="UP000002171">
    <property type="component" value="Unassembled WGS sequence"/>
</dbReference>
<organism evidence="2 3">
    <name type="scientific">Neptuniibacter caesariensis</name>
    <dbReference type="NCBI Taxonomy" id="207954"/>
    <lineage>
        <taxon>Bacteria</taxon>
        <taxon>Pseudomonadati</taxon>
        <taxon>Pseudomonadota</taxon>
        <taxon>Gammaproteobacteria</taxon>
        <taxon>Oceanospirillales</taxon>
        <taxon>Oceanospirillaceae</taxon>
        <taxon>Neptuniibacter</taxon>
    </lineage>
</organism>
<evidence type="ECO:0000256" key="1">
    <source>
        <dbReference type="SAM" id="Phobius"/>
    </source>
</evidence>
<keyword evidence="1" id="KW-0812">Transmembrane</keyword>
<evidence type="ECO:0000313" key="3">
    <source>
        <dbReference type="Proteomes" id="UP000002171"/>
    </source>
</evidence>
<feature type="transmembrane region" description="Helical" evidence="1">
    <location>
        <begin position="12"/>
        <end position="32"/>
    </location>
</feature>
<gene>
    <name evidence="2" type="ORF">MED92_03558</name>
</gene>
<dbReference type="EMBL" id="AAOW01000005">
    <property type="protein sequence ID" value="EAR61993.1"/>
    <property type="molecule type" value="Genomic_DNA"/>
</dbReference>
<feature type="transmembrane region" description="Helical" evidence="1">
    <location>
        <begin position="78"/>
        <end position="100"/>
    </location>
</feature>
<sequence>MDFINYFGFEDLLITVFEITMLLALLSTYFSLKKSAITSQAPWVQLLQKAVGFFVLSILLPLIMSMVFVLALEDSSDMFLGIITIACLYVPLALGVFYIFKLGKLACSKA</sequence>
<feature type="transmembrane region" description="Helical" evidence="1">
    <location>
        <begin position="53"/>
        <end position="72"/>
    </location>
</feature>
<proteinExistence type="predicted"/>
<evidence type="ECO:0000313" key="2">
    <source>
        <dbReference type="EMBL" id="EAR61993.1"/>
    </source>
</evidence>
<keyword evidence="3" id="KW-1185">Reference proteome</keyword>
<dbReference type="AlphaFoldDB" id="A0A7U8GT65"/>
<keyword evidence="1" id="KW-1133">Transmembrane helix</keyword>
<reference evidence="2 3" key="1">
    <citation type="submission" date="2006-02" db="EMBL/GenBank/DDBJ databases">
        <authorList>
            <person name="Pinhassi J."/>
            <person name="Pedros-Alio C."/>
            <person name="Ferriera S."/>
            <person name="Johnson J."/>
            <person name="Kravitz S."/>
            <person name="Halpern A."/>
            <person name="Remington K."/>
            <person name="Beeson K."/>
            <person name="Tran B."/>
            <person name="Rogers Y.-H."/>
            <person name="Friedman R."/>
            <person name="Venter J.C."/>
        </authorList>
    </citation>
    <scope>NUCLEOTIDE SEQUENCE [LARGE SCALE GENOMIC DNA]</scope>
    <source>
        <strain evidence="2 3">MED92</strain>
    </source>
</reference>
<protein>
    <submittedName>
        <fullName evidence="2">Uncharacterized protein</fullName>
    </submittedName>
</protein>
<name>A0A7U8GT65_NEPCE</name>
<keyword evidence="1" id="KW-0472">Membrane</keyword>
<accession>A0A7U8GT65</accession>
<comment type="caution">
    <text evidence="2">The sequence shown here is derived from an EMBL/GenBank/DDBJ whole genome shotgun (WGS) entry which is preliminary data.</text>
</comment>